<name>A0A0G0M0V4_9BACT</name>
<feature type="transmembrane region" description="Helical" evidence="6">
    <location>
        <begin position="20"/>
        <end position="40"/>
    </location>
</feature>
<sequence>MNELTMNFLRLGVINMSLIWILIIALVIVIGWVISIYNFFVSSKARIKAAVQEIGNQLKRQADLIPNLESSTKGYLTHEKGVYEKLTEARKAIAGAIKSGDVQKMADAGAKLASLIPNIQVLVESNPELKASNVVAKLMDELRDTADKVMFSRRLVIDLTADYNVKRVSVPSNIVANMFKFEEQPGLITPEKGEHVEVGGEELKTPKVDLG</sequence>
<protein>
    <recommendedName>
        <fullName evidence="9">LemA family protein</fullName>
    </recommendedName>
</protein>
<dbReference type="Gene3D" id="1.20.1440.20">
    <property type="entry name" value="LemA-like domain"/>
    <property type="match status" value="1"/>
</dbReference>
<dbReference type="InterPro" id="IPR023353">
    <property type="entry name" value="LemA-like_dom_sf"/>
</dbReference>
<keyword evidence="5 6" id="KW-0472">Membrane</keyword>
<dbReference type="Pfam" id="PF04011">
    <property type="entry name" value="LemA"/>
    <property type="match status" value="1"/>
</dbReference>
<reference evidence="7 8" key="1">
    <citation type="journal article" date="2015" name="Nature">
        <title>rRNA introns, odd ribosomes, and small enigmatic genomes across a large radiation of phyla.</title>
        <authorList>
            <person name="Brown C.T."/>
            <person name="Hug L.A."/>
            <person name="Thomas B.C."/>
            <person name="Sharon I."/>
            <person name="Castelle C.J."/>
            <person name="Singh A."/>
            <person name="Wilkins M.J."/>
            <person name="Williams K.H."/>
            <person name="Banfield J.F."/>
        </authorList>
    </citation>
    <scope>NUCLEOTIDE SEQUENCE [LARGE SCALE GENOMIC DNA]</scope>
</reference>
<dbReference type="Proteomes" id="UP000034325">
    <property type="component" value="Unassembled WGS sequence"/>
</dbReference>
<dbReference type="GO" id="GO:0016020">
    <property type="term" value="C:membrane"/>
    <property type="evidence" value="ECO:0007669"/>
    <property type="project" value="UniProtKB-SubCell"/>
</dbReference>
<dbReference type="InterPro" id="IPR007156">
    <property type="entry name" value="MamQ_LemA"/>
</dbReference>
<keyword evidence="4 6" id="KW-1133">Transmembrane helix</keyword>
<evidence type="ECO:0000256" key="3">
    <source>
        <dbReference type="ARBA" id="ARBA00022692"/>
    </source>
</evidence>
<accession>A0A0G0M0V4</accession>
<organism evidence="7 8">
    <name type="scientific">Candidatus Woesebacteria bacterium GW2011_GWA1_39_12</name>
    <dbReference type="NCBI Taxonomy" id="1618549"/>
    <lineage>
        <taxon>Bacteria</taxon>
        <taxon>Candidatus Woeseibacteriota</taxon>
    </lineage>
</organism>
<comment type="subcellular location">
    <subcellularLocation>
        <location evidence="1">Membrane</location>
        <topology evidence="1">Single-pass membrane protein</topology>
    </subcellularLocation>
</comment>
<evidence type="ECO:0000256" key="4">
    <source>
        <dbReference type="ARBA" id="ARBA00022989"/>
    </source>
</evidence>
<evidence type="ECO:0000313" key="7">
    <source>
        <dbReference type="EMBL" id="KKQ97788.1"/>
    </source>
</evidence>
<comment type="similarity">
    <text evidence="2">Belongs to the LemA family.</text>
</comment>
<dbReference type="PANTHER" id="PTHR34478:SF2">
    <property type="entry name" value="MEMBRANE PROTEIN"/>
    <property type="match status" value="1"/>
</dbReference>
<evidence type="ECO:0000313" key="8">
    <source>
        <dbReference type="Proteomes" id="UP000034325"/>
    </source>
</evidence>
<dbReference type="AlphaFoldDB" id="A0A0G0M0V4"/>
<dbReference type="SUPFAM" id="SSF140478">
    <property type="entry name" value="LemA-like"/>
    <property type="match status" value="1"/>
</dbReference>
<evidence type="ECO:0000256" key="2">
    <source>
        <dbReference type="ARBA" id="ARBA00008854"/>
    </source>
</evidence>
<comment type="caution">
    <text evidence="7">The sequence shown here is derived from an EMBL/GenBank/DDBJ whole genome shotgun (WGS) entry which is preliminary data.</text>
</comment>
<evidence type="ECO:0000256" key="5">
    <source>
        <dbReference type="ARBA" id="ARBA00023136"/>
    </source>
</evidence>
<proteinExistence type="inferred from homology"/>
<gene>
    <name evidence="7" type="ORF">UT23_C0008G0061</name>
</gene>
<keyword evidence="3 6" id="KW-0812">Transmembrane</keyword>
<dbReference type="EMBL" id="LBWA01000008">
    <property type="protein sequence ID" value="KKQ97788.1"/>
    <property type="molecule type" value="Genomic_DNA"/>
</dbReference>
<evidence type="ECO:0008006" key="9">
    <source>
        <dbReference type="Google" id="ProtNLM"/>
    </source>
</evidence>
<evidence type="ECO:0000256" key="1">
    <source>
        <dbReference type="ARBA" id="ARBA00004167"/>
    </source>
</evidence>
<dbReference type="PANTHER" id="PTHR34478">
    <property type="entry name" value="PROTEIN LEMA"/>
    <property type="match status" value="1"/>
</dbReference>
<evidence type="ECO:0000256" key="6">
    <source>
        <dbReference type="SAM" id="Phobius"/>
    </source>
</evidence>